<organism evidence="1 2">
    <name type="scientific">Paenibacillus rigui</name>
    <dbReference type="NCBI Taxonomy" id="554312"/>
    <lineage>
        <taxon>Bacteria</taxon>
        <taxon>Bacillati</taxon>
        <taxon>Bacillota</taxon>
        <taxon>Bacilli</taxon>
        <taxon>Bacillales</taxon>
        <taxon>Paenibacillaceae</taxon>
        <taxon>Paenibacillus</taxon>
    </lineage>
</organism>
<accession>A0A229UVL0</accession>
<dbReference type="EMBL" id="NMQW01000008">
    <property type="protein sequence ID" value="OXM87165.1"/>
    <property type="molecule type" value="Genomic_DNA"/>
</dbReference>
<name>A0A229UVL0_9BACL</name>
<dbReference type="Proteomes" id="UP000215509">
    <property type="component" value="Unassembled WGS sequence"/>
</dbReference>
<sequence>MDGSFFRSLLSPDFFNFSPLIAVKIQGQRRTLTLLQNDSVHSASYSAVSRKGGGIRWVN</sequence>
<protein>
    <submittedName>
        <fullName evidence="1">Uncharacterized protein</fullName>
    </submittedName>
</protein>
<evidence type="ECO:0000313" key="2">
    <source>
        <dbReference type="Proteomes" id="UP000215509"/>
    </source>
</evidence>
<evidence type="ECO:0000313" key="1">
    <source>
        <dbReference type="EMBL" id="OXM87165.1"/>
    </source>
</evidence>
<comment type="caution">
    <text evidence="1">The sequence shown here is derived from an EMBL/GenBank/DDBJ whole genome shotgun (WGS) entry which is preliminary data.</text>
</comment>
<dbReference type="AlphaFoldDB" id="A0A229UVL0"/>
<proteinExistence type="predicted"/>
<gene>
    <name evidence="1" type="ORF">CF651_05810</name>
</gene>
<keyword evidence="2" id="KW-1185">Reference proteome</keyword>
<reference evidence="1 2" key="1">
    <citation type="submission" date="2017-07" db="EMBL/GenBank/DDBJ databases">
        <title>Genome sequencing and assembly of Paenibacillus rigui.</title>
        <authorList>
            <person name="Mayilraj S."/>
        </authorList>
    </citation>
    <scope>NUCLEOTIDE SEQUENCE [LARGE SCALE GENOMIC DNA]</scope>
    <source>
        <strain evidence="1 2">JCM 16352</strain>
    </source>
</reference>